<dbReference type="InterPro" id="IPR050560">
    <property type="entry name" value="MYB_TF"/>
</dbReference>
<dbReference type="EMBL" id="MPUH01000632">
    <property type="protein sequence ID" value="OMJ76435.1"/>
    <property type="molecule type" value="Genomic_DNA"/>
</dbReference>
<dbReference type="PROSITE" id="PS51294">
    <property type="entry name" value="HTH_MYB"/>
    <property type="match status" value="2"/>
</dbReference>
<feature type="domain" description="HTH myb-type" evidence="2">
    <location>
        <begin position="1"/>
        <end position="58"/>
    </location>
</feature>
<gene>
    <name evidence="3" type="ORF">SteCoe_24220</name>
</gene>
<evidence type="ECO:0000259" key="1">
    <source>
        <dbReference type="PROSITE" id="PS50090"/>
    </source>
</evidence>
<dbReference type="GO" id="GO:0005634">
    <property type="term" value="C:nucleus"/>
    <property type="evidence" value="ECO:0007669"/>
    <property type="project" value="TreeGrafter"/>
</dbReference>
<feature type="domain" description="Myb-like" evidence="1">
    <location>
        <begin position="1"/>
        <end position="58"/>
    </location>
</feature>
<dbReference type="CDD" id="cd00167">
    <property type="entry name" value="SANT"/>
    <property type="match status" value="2"/>
</dbReference>
<dbReference type="GO" id="GO:0000981">
    <property type="term" value="F:DNA-binding transcription factor activity, RNA polymerase II-specific"/>
    <property type="evidence" value="ECO:0007669"/>
    <property type="project" value="TreeGrafter"/>
</dbReference>
<sequence length="306" mass="36157">MSGDKKPWSQYEDDSLMSIMNELKENAQWCKVARIIKEKYGITNRSGKQCRERWNNHLDPKTRKREWTEDEEKIIFNYQEQYGNQWSEISKFLIGRSDNTIKNHFYATIRRKIRKYNRLNAIKITKPLNVVMNDKELMKKLRDLPEKGKQIIESEPRRSARLSGKEKSMILIDDTYETQKIIENAEKIKKKKSQTVVTPDICKPNPVKENRATMNSFDSLQLCEENLNSFNFLMHLSNENFIFKPQMIPPCESFDLGKIPECFSSKDNIELSKSSSSIKFMTFNDSYLQNHSPNTSFQCFQYQNIK</sequence>
<dbReference type="Gene3D" id="1.10.10.60">
    <property type="entry name" value="Homeodomain-like"/>
    <property type="match status" value="2"/>
</dbReference>
<dbReference type="InterPro" id="IPR009057">
    <property type="entry name" value="Homeodomain-like_sf"/>
</dbReference>
<accession>A0A1R2BIJ7</accession>
<feature type="domain" description="Myb-like" evidence="1">
    <location>
        <begin position="59"/>
        <end position="109"/>
    </location>
</feature>
<dbReference type="PANTHER" id="PTHR45614">
    <property type="entry name" value="MYB PROTEIN-RELATED"/>
    <property type="match status" value="1"/>
</dbReference>
<dbReference type="InterPro" id="IPR001005">
    <property type="entry name" value="SANT/Myb"/>
</dbReference>
<dbReference type="SUPFAM" id="SSF46689">
    <property type="entry name" value="Homeodomain-like"/>
    <property type="match status" value="2"/>
</dbReference>
<dbReference type="AlphaFoldDB" id="A0A1R2BIJ7"/>
<comment type="caution">
    <text evidence="3">The sequence shown here is derived from an EMBL/GenBank/DDBJ whole genome shotgun (WGS) entry which is preliminary data.</text>
</comment>
<evidence type="ECO:0008006" key="5">
    <source>
        <dbReference type="Google" id="ProtNLM"/>
    </source>
</evidence>
<name>A0A1R2BIJ7_9CILI</name>
<reference evidence="3 4" key="1">
    <citation type="submission" date="2016-11" db="EMBL/GenBank/DDBJ databases">
        <title>The macronuclear genome of Stentor coeruleus: a giant cell with tiny introns.</title>
        <authorList>
            <person name="Slabodnick M."/>
            <person name="Ruby J.G."/>
            <person name="Reiff S.B."/>
            <person name="Swart E.C."/>
            <person name="Gosai S."/>
            <person name="Prabakaran S."/>
            <person name="Witkowska E."/>
            <person name="Larue G.E."/>
            <person name="Fisher S."/>
            <person name="Freeman R.M."/>
            <person name="Gunawardena J."/>
            <person name="Chu W."/>
            <person name="Stover N.A."/>
            <person name="Gregory B.D."/>
            <person name="Nowacki M."/>
            <person name="Derisi J."/>
            <person name="Roy S.W."/>
            <person name="Marshall W.F."/>
            <person name="Sood P."/>
        </authorList>
    </citation>
    <scope>NUCLEOTIDE SEQUENCE [LARGE SCALE GENOMIC DNA]</scope>
    <source>
        <strain evidence="3">WM001</strain>
    </source>
</reference>
<evidence type="ECO:0000259" key="2">
    <source>
        <dbReference type="PROSITE" id="PS51294"/>
    </source>
</evidence>
<evidence type="ECO:0000313" key="4">
    <source>
        <dbReference type="Proteomes" id="UP000187209"/>
    </source>
</evidence>
<dbReference type="PANTHER" id="PTHR45614:SF274">
    <property type="entry name" value="MYB-LIKE DNA-BINDING PROTEIN"/>
    <property type="match status" value="1"/>
</dbReference>
<dbReference type="InterPro" id="IPR017930">
    <property type="entry name" value="Myb_dom"/>
</dbReference>
<dbReference type="Pfam" id="PF00249">
    <property type="entry name" value="Myb_DNA-binding"/>
    <property type="match status" value="2"/>
</dbReference>
<keyword evidence="4" id="KW-1185">Reference proteome</keyword>
<evidence type="ECO:0000313" key="3">
    <source>
        <dbReference type="EMBL" id="OMJ76435.1"/>
    </source>
</evidence>
<dbReference type="GO" id="GO:0000978">
    <property type="term" value="F:RNA polymerase II cis-regulatory region sequence-specific DNA binding"/>
    <property type="evidence" value="ECO:0007669"/>
    <property type="project" value="TreeGrafter"/>
</dbReference>
<organism evidence="3 4">
    <name type="scientific">Stentor coeruleus</name>
    <dbReference type="NCBI Taxonomy" id="5963"/>
    <lineage>
        <taxon>Eukaryota</taxon>
        <taxon>Sar</taxon>
        <taxon>Alveolata</taxon>
        <taxon>Ciliophora</taxon>
        <taxon>Postciliodesmatophora</taxon>
        <taxon>Heterotrichea</taxon>
        <taxon>Heterotrichida</taxon>
        <taxon>Stentoridae</taxon>
        <taxon>Stentor</taxon>
    </lineage>
</organism>
<dbReference type="OrthoDB" id="2143914at2759"/>
<dbReference type="Proteomes" id="UP000187209">
    <property type="component" value="Unassembled WGS sequence"/>
</dbReference>
<proteinExistence type="predicted"/>
<dbReference type="PROSITE" id="PS50090">
    <property type="entry name" value="MYB_LIKE"/>
    <property type="match status" value="2"/>
</dbReference>
<dbReference type="SMART" id="SM00717">
    <property type="entry name" value="SANT"/>
    <property type="match status" value="2"/>
</dbReference>
<protein>
    <recommendedName>
        <fullName evidence="5">Myb-like DNA-binding domain containing protein</fullName>
    </recommendedName>
</protein>
<feature type="domain" description="HTH myb-type" evidence="2">
    <location>
        <begin position="59"/>
        <end position="113"/>
    </location>
</feature>